<dbReference type="Proteomes" id="UP001438707">
    <property type="component" value="Unassembled WGS sequence"/>
</dbReference>
<feature type="region of interest" description="Disordered" evidence="1">
    <location>
        <begin position="152"/>
        <end position="172"/>
    </location>
</feature>
<evidence type="ECO:0000256" key="1">
    <source>
        <dbReference type="SAM" id="MobiDB-lite"/>
    </source>
</evidence>
<organism evidence="2 3">
    <name type="scientific">Apatococcus lobatus</name>
    <dbReference type="NCBI Taxonomy" id="904363"/>
    <lineage>
        <taxon>Eukaryota</taxon>
        <taxon>Viridiplantae</taxon>
        <taxon>Chlorophyta</taxon>
        <taxon>core chlorophytes</taxon>
        <taxon>Trebouxiophyceae</taxon>
        <taxon>Chlorellales</taxon>
        <taxon>Chlorellaceae</taxon>
        <taxon>Apatococcus</taxon>
    </lineage>
</organism>
<evidence type="ECO:0008006" key="4">
    <source>
        <dbReference type="Google" id="ProtNLM"/>
    </source>
</evidence>
<dbReference type="AlphaFoldDB" id="A0AAW1Q830"/>
<proteinExistence type="predicted"/>
<evidence type="ECO:0000313" key="3">
    <source>
        <dbReference type="Proteomes" id="UP001438707"/>
    </source>
</evidence>
<feature type="region of interest" description="Disordered" evidence="1">
    <location>
        <begin position="33"/>
        <end position="72"/>
    </location>
</feature>
<feature type="region of interest" description="Disordered" evidence="1">
    <location>
        <begin position="96"/>
        <end position="118"/>
    </location>
</feature>
<reference evidence="2 3" key="1">
    <citation type="journal article" date="2024" name="Nat. Commun.">
        <title>Phylogenomics reveals the evolutionary origins of lichenization in chlorophyte algae.</title>
        <authorList>
            <person name="Puginier C."/>
            <person name="Libourel C."/>
            <person name="Otte J."/>
            <person name="Skaloud P."/>
            <person name="Haon M."/>
            <person name="Grisel S."/>
            <person name="Petersen M."/>
            <person name="Berrin J.G."/>
            <person name="Delaux P.M."/>
            <person name="Dal Grande F."/>
            <person name="Keller J."/>
        </authorList>
    </citation>
    <scope>NUCLEOTIDE SEQUENCE [LARGE SCALE GENOMIC DNA]</scope>
    <source>
        <strain evidence="2 3">SAG 2145</strain>
    </source>
</reference>
<name>A0AAW1Q830_9CHLO</name>
<evidence type="ECO:0000313" key="2">
    <source>
        <dbReference type="EMBL" id="KAK9817577.1"/>
    </source>
</evidence>
<protein>
    <recommendedName>
        <fullName evidence="4">Testis-expressed sequence 9 protein</fullName>
    </recommendedName>
</protein>
<dbReference type="PANTHER" id="PTHR23313:SF0">
    <property type="entry name" value="TESTIS-EXPRESSED PROTEIN 9"/>
    <property type="match status" value="1"/>
</dbReference>
<gene>
    <name evidence="2" type="ORF">WJX74_001184</name>
</gene>
<accession>A0AAW1Q830</accession>
<keyword evidence="3" id="KW-1185">Reference proteome</keyword>
<feature type="compositionally biased region" description="Basic and acidic residues" evidence="1">
    <location>
        <begin position="155"/>
        <end position="172"/>
    </location>
</feature>
<feature type="compositionally biased region" description="Basic and acidic residues" evidence="1">
    <location>
        <begin position="52"/>
        <end position="67"/>
    </location>
</feature>
<comment type="caution">
    <text evidence="2">The sequence shown here is derived from an EMBL/GenBank/DDBJ whole genome shotgun (WGS) entry which is preliminary data.</text>
</comment>
<dbReference type="PANTHER" id="PTHR23313">
    <property type="entry name" value="TSEC1-RELATED"/>
    <property type="match status" value="1"/>
</dbReference>
<sequence>MEALQQYEQELRQRNDELEARAAAALSQALASKEQAQGQTHKVAATGFLENLEPREADTGSDTDHGDSPAPEIFSVAVGRQNLSKPLQRLQEQQLLNKHQRLKGGPRKPSGASKYRELDAPVSAEASVRLHKARIEALTCDLQALQSSLKQKSKSANETEKELQALQKDKTSWQKQLKQLETQLEKERATSEEARQQLGEKDALIRELSKDTVQVDKERKQFEADMKARQLRLARALEEADKFRKLLESAKAAQKDGKDIARADYNKVLAENKKLERQKAELVVAFKKQIKLIDILKQQKAHLEAARLLNFTEEEFSKALDAGLS</sequence>
<dbReference type="EMBL" id="JALJOS010000064">
    <property type="protein sequence ID" value="KAK9817577.1"/>
    <property type="molecule type" value="Genomic_DNA"/>
</dbReference>